<feature type="non-terminal residue" evidence="1">
    <location>
        <position position="1"/>
    </location>
</feature>
<accession>A0A0L7QLB3</accession>
<reference evidence="1 2" key="1">
    <citation type="submission" date="2015-07" db="EMBL/GenBank/DDBJ databases">
        <title>The genome of Habropoda laboriosa.</title>
        <authorList>
            <person name="Pan H."/>
            <person name="Kapheim K."/>
        </authorList>
    </citation>
    <scope>NUCLEOTIDE SEQUENCE [LARGE SCALE GENOMIC DNA]</scope>
    <source>
        <strain evidence="1">0110345459</strain>
    </source>
</reference>
<dbReference type="AlphaFoldDB" id="A0A0L7QLB3"/>
<sequence length="100" mass="11361">NLHRTINYLYLQAISATVKTNNGAINFPAVYNPTKFKIMKLRYKDILNSLGSKSPARGDYTAKHVFWGLKIIIPRGRTREHFLNVISKEEPTLGILATCQ</sequence>
<protein>
    <submittedName>
        <fullName evidence="1">Uncharacterized protein</fullName>
    </submittedName>
</protein>
<name>A0A0L7QLB3_9HYME</name>
<organism evidence="1 2">
    <name type="scientific">Habropoda laboriosa</name>
    <dbReference type="NCBI Taxonomy" id="597456"/>
    <lineage>
        <taxon>Eukaryota</taxon>
        <taxon>Metazoa</taxon>
        <taxon>Ecdysozoa</taxon>
        <taxon>Arthropoda</taxon>
        <taxon>Hexapoda</taxon>
        <taxon>Insecta</taxon>
        <taxon>Pterygota</taxon>
        <taxon>Neoptera</taxon>
        <taxon>Endopterygota</taxon>
        <taxon>Hymenoptera</taxon>
        <taxon>Apocrita</taxon>
        <taxon>Aculeata</taxon>
        <taxon>Apoidea</taxon>
        <taxon>Anthophila</taxon>
        <taxon>Apidae</taxon>
        <taxon>Habropoda</taxon>
    </lineage>
</organism>
<dbReference type="EMBL" id="KQ414924">
    <property type="protein sequence ID" value="KOC59417.1"/>
    <property type="molecule type" value="Genomic_DNA"/>
</dbReference>
<gene>
    <name evidence="1" type="ORF">WH47_11046</name>
</gene>
<proteinExistence type="predicted"/>
<evidence type="ECO:0000313" key="2">
    <source>
        <dbReference type="Proteomes" id="UP000053825"/>
    </source>
</evidence>
<keyword evidence="2" id="KW-1185">Reference proteome</keyword>
<dbReference type="Proteomes" id="UP000053825">
    <property type="component" value="Unassembled WGS sequence"/>
</dbReference>
<evidence type="ECO:0000313" key="1">
    <source>
        <dbReference type="EMBL" id="KOC59417.1"/>
    </source>
</evidence>